<dbReference type="PANTHER" id="PTHR38790">
    <property type="entry name" value="2EXR DOMAIN-CONTAINING PROTEIN-RELATED"/>
    <property type="match status" value="1"/>
</dbReference>
<organism evidence="2 3">
    <name type="scientific">Aspergillus wentii DTO 134E9</name>
    <dbReference type="NCBI Taxonomy" id="1073089"/>
    <lineage>
        <taxon>Eukaryota</taxon>
        <taxon>Fungi</taxon>
        <taxon>Dikarya</taxon>
        <taxon>Ascomycota</taxon>
        <taxon>Pezizomycotina</taxon>
        <taxon>Eurotiomycetes</taxon>
        <taxon>Eurotiomycetidae</taxon>
        <taxon>Eurotiales</taxon>
        <taxon>Aspergillaceae</taxon>
        <taxon>Aspergillus</taxon>
        <taxon>Aspergillus subgen. Cremei</taxon>
    </lineage>
</organism>
<dbReference type="OrthoDB" id="515692at2759"/>
<dbReference type="GeneID" id="63755176"/>
<evidence type="ECO:0000259" key="1">
    <source>
        <dbReference type="Pfam" id="PF24864"/>
    </source>
</evidence>
<reference evidence="3" key="1">
    <citation type="journal article" date="2017" name="Genome Biol.">
        <title>Comparative genomics reveals high biological diversity and specific adaptations in the industrially and medically important fungal genus Aspergillus.</title>
        <authorList>
            <person name="de Vries R.P."/>
            <person name="Riley R."/>
            <person name="Wiebenga A."/>
            <person name="Aguilar-Osorio G."/>
            <person name="Amillis S."/>
            <person name="Uchima C.A."/>
            <person name="Anderluh G."/>
            <person name="Asadollahi M."/>
            <person name="Askin M."/>
            <person name="Barry K."/>
            <person name="Battaglia E."/>
            <person name="Bayram O."/>
            <person name="Benocci T."/>
            <person name="Braus-Stromeyer S.A."/>
            <person name="Caldana C."/>
            <person name="Canovas D."/>
            <person name="Cerqueira G.C."/>
            <person name="Chen F."/>
            <person name="Chen W."/>
            <person name="Choi C."/>
            <person name="Clum A."/>
            <person name="Dos Santos R.A."/>
            <person name="Damasio A.R."/>
            <person name="Diallinas G."/>
            <person name="Emri T."/>
            <person name="Fekete E."/>
            <person name="Flipphi M."/>
            <person name="Freyberg S."/>
            <person name="Gallo A."/>
            <person name="Gournas C."/>
            <person name="Habgood R."/>
            <person name="Hainaut M."/>
            <person name="Harispe M.L."/>
            <person name="Henrissat B."/>
            <person name="Hilden K.S."/>
            <person name="Hope R."/>
            <person name="Hossain A."/>
            <person name="Karabika E."/>
            <person name="Karaffa L."/>
            <person name="Karanyi Z."/>
            <person name="Krasevec N."/>
            <person name="Kuo A."/>
            <person name="Kusch H."/>
            <person name="LaButti K."/>
            <person name="Lagendijk E.L."/>
            <person name="Lapidus A."/>
            <person name="Levasseur A."/>
            <person name="Lindquist E."/>
            <person name="Lipzen A."/>
            <person name="Logrieco A.F."/>
            <person name="MacCabe A."/>
            <person name="Maekelae M.R."/>
            <person name="Malavazi I."/>
            <person name="Melin P."/>
            <person name="Meyer V."/>
            <person name="Mielnichuk N."/>
            <person name="Miskei M."/>
            <person name="Molnar A.P."/>
            <person name="Mule G."/>
            <person name="Ngan C.Y."/>
            <person name="Orejas M."/>
            <person name="Orosz E."/>
            <person name="Ouedraogo J.P."/>
            <person name="Overkamp K.M."/>
            <person name="Park H.-S."/>
            <person name="Perrone G."/>
            <person name="Piumi F."/>
            <person name="Punt P.J."/>
            <person name="Ram A.F."/>
            <person name="Ramon A."/>
            <person name="Rauscher S."/>
            <person name="Record E."/>
            <person name="Riano-Pachon D.M."/>
            <person name="Robert V."/>
            <person name="Roehrig J."/>
            <person name="Ruller R."/>
            <person name="Salamov A."/>
            <person name="Salih N.S."/>
            <person name="Samson R.A."/>
            <person name="Sandor E."/>
            <person name="Sanguinetti M."/>
            <person name="Schuetze T."/>
            <person name="Sepcic K."/>
            <person name="Shelest E."/>
            <person name="Sherlock G."/>
            <person name="Sophianopoulou V."/>
            <person name="Squina F.M."/>
            <person name="Sun H."/>
            <person name="Susca A."/>
            <person name="Todd R.B."/>
            <person name="Tsang A."/>
            <person name="Unkles S.E."/>
            <person name="van de Wiele N."/>
            <person name="van Rossen-Uffink D."/>
            <person name="Oliveira J.V."/>
            <person name="Vesth T.C."/>
            <person name="Visser J."/>
            <person name="Yu J.-H."/>
            <person name="Zhou M."/>
            <person name="Andersen M.R."/>
            <person name="Archer D.B."/>
            <person name="Baker S.E."/>
            <person name="Benoit I."/>
            <person name="Brakhage A.A."/>
            <person name="Braus G.H."/>
            <person name="Fischer R."/>
            <person name="Frisvad J.C."/>
            <person name="Goldman G.H."/>
            <person name="Houbraken J."/>
            <person name="Oakley B."/>
            <person name="Pocsi I."/>
            <person name="Scazzocchio C."/>
            <person name="Seiboth B."/>
            <person name="vanKuyk P.A."/>
            <person name="Wortman J."/>
            <person name="Dyer P.S."/>
            <person name="Grigoriev I.V."/>
        </authorList>
    </citation>
    <scope>NUCLEOTIDE SEQUENCE [LARGE SCALE GENOMIC DNA]</scope>
    <source>
        <strain evidence="3">DTO 134E9</strain>
    </source>
</reference>
<evidence type="ECO:0000313" key="2">
    <source>
        <dbReference type="EMBL" id="OJJ38093.1"/>
    </source>
</evidence>
<accession>A0A1L9RT88</accession>
<proteinExistence type="predicted"/>
<name>A0A1L9RT88_ASPWE</name>
<gene>
    <name evidence="2" type="ORF">ASPWEDRAFT_734227</name>
</gene>
<dbReference type="PANTHER" id="PTHR38790:SF4">
    <property type="entry name" value="2EXR DOMAIN-CONTAINING PROTEIN"/>
    <property type="match status" value="1"/>
</dbReference>
<sequence>MPFIDRFRRKNALNQNERSQALKTTGLDYNTCKPATETGLYDPRFLPLPPPRRPVTPIEFDQRRDQTADDLLPNPQTKSLFFRLPWHVRGSIYRCLWSEHFIHLEFMNYWPLSYYHGNGKKKQEPYWHWWHRICPYLSIDGDSRQRVDPYPDGSRPIVAWVDICHREDRKLKKEEASKYKLQGVFEWLQTCRLGYWEALPILYQTNTFLFESPRNLARMPKLLPPSHIHLIRSLSVSFIAETPDTGDTLFILDSSWKEYNAMLRSLKQSFIGLDSLRLEIFITPSWHTRATYRVDAEEAKWFPPLIELARSREWKKFQLGVSEMLPSYQTALDIVVAEEGVDVDVIMLKDIFPPPSDLAWSI</sequence>
<dbReference type="STRING" id="1073089.A0A1L9RT88"/>
<dbReference type="AlphaFoldDB" id="A0A1L9RT88"/>
<dbReference type="InterPro" id="IPR056632">
    <property type="entry name" value="DUF7730"/>
</dbReference>
<dbReference type="EMBL" id="KV878210">
    <property type="protein sequence ID" value="OJJ38093.1"/>
    <property type="molecule type" value="Genomic_DNA"/>
</dbReference>
<feature type="domain" description="DUF7730" evidence="1">
    <location>
        <begin position="75"/>
        <end position="287"/>
    </location>
</feature>
<dbReference type="VEuPathDB" id="FungiDB:ASPWEDRAFT_734227"/>
<dbReference type="Proteomes" id="UP000184383">
    <property type="component" value="Unassembled WGS sequence"/>
</dbReference>
<evidence type="ECO:0000313" key="3">
    <source>
        <dbReference type="Proteomes" id="UP000184383"/>
    </source>
</evidence>
<keyword evidence="3" id="KW-1185">Reference proteome</keyword>
<protein>
    <recommendedName>
        <fullName evidence="1">DUF7730 domain-containing protein</fullName>
    </recommendedName>
</protein>
<dbReference type="Pfam" id="PF24864">
    <property type="entry name" value="DUF7730"/>
    <property type="match status" value="1"/>
</dbReference>
<dbReference type="RefSeq" id="XP_040691769.1">
    <property type="nucleotide sequence ID" value="XM_040839328.1"/>
</dbReference>